<proteinExistence type="predicted"/>
<dbReference type="STRING" id="1821621.A8C75_01665"/>
<dbReference type="EMBL" id="CP015839">
    <property type="protein sequence ID" value="ANG61295.1"/>
    <property type="molecule type" value="Genomic_DNA"/>
</dbReference>
<dbReference type="InterPro" id="IPR001516">
    <property type="entry name" value="Proton_antipo_N"/>
</dbReference>
<dbReference type="InterPro" id="IPR003945">
    <property type="entry name" value="NU5C-like"/>
</dbReference>
<dbReference type="Gene3D" id="1.20.5.2700">
    <property type="match status" value="1"/>
</dbReference>
<dbReference type="GO" id="GO:0012505">
    <property type="term" value="C:endomembrane system"/>
    <property type="evidence" value="ECO:0007669"/>
    <property type="project" value="UniProtKB-SubCell"/>
</dbReference>
<dbReference type="Proteomes" id="UP000078070">
    <property type="component" value="Chromosome"/>
</dbReference>
<feature type="transmembrane region" description="Helical" evidence="6">
    <location>
        <begin position="171"/>
        <end position="194"/>
    </location>
</feature>
<sequence length="604" mass="64826">MTAWLGWIPALPLFSSLVLLLVGGRIGHRLVTLLGVGSVLGSGLLSGMLIVDFVAAEGAAVTIRLLPWFSSPGLSVSFGLYFDGLSAVMLGVITGVGLLIHLYSAAYMAGDEGYARFFGYLNLFVGAMLLLVLADDFLLLYLGWEGVGLCSFLLIGFWYKEPGNGYAARKAFVVTRVGDIALAAALLIMIQQFGTLHIQTVIERAQLQWLGTDWSFWVALLLLGGAVGKSAQLPLQTWLPDAMAGPTPVSALIHAATMVTAGVYLIARTQGLFLLSPQVMELVALIGALTLFLAACSALVQHDLKRVLAYSTISQIGYMFFALGAGAFSAAIFHLMTHAFFKALLFLAAGQVILSLHHEQDLRRMGGLLRRLPFSALCFAIGCAALAALPLTSGFYSKDAILLQAYGLHGGSLAWWLALAGAGITALYSLRLFLKLFFGEAVTEPRPDMRPTLVVPLVLLCLLALLGALIPQPLEAVFVPLAVIEVPAAVHGAILVMPWLGLATGALLWRHGSGLRQRWSDSALARSWRAGWGFDALYDGLLVRPLLLLARLNRKDLADQPVQFLAWLSMRGHAWLSIAQNGRLRRYAAGIALGAVLVLTVVTL</sequence>
<feature type="transmembrane region" description="Helical" evidence="6">
    <location>
        <begin position="339"/>
        <end position="356"/>
    </location>
</feature>
<dbReference type="AlphaFoldDB" id="A0A1A9ETT3"/>
<organism evidence="9 10">
    <name type="scientific">Marinobacterium aestuarii</name>
    <dbReference type="NCBI Taxonomy" id="1821621"/>
    <lineage>
        <taxon>Bacteria</taxon>
        <taxon>Pseudomonadati</taxon>
        <taxon>Pseudomonadota</taxon>
        <taxon>Gammaproteobacteria</taxon>
        <taxon>Oceanospirillales</taxon>
        <taxon>Oceanospirillaceae</taxon>
        <taxon>Marinobacterium</taxon>
    </lineage>
</organism>
<feature type="transmembrane region" description="Helical" evidence="6">
    <location>
        <begin position="76"/>
        <end position="102"/>
    </location>
</feature>
<feature type="domain" description="NADH:quinone oxidoreductase/Mrp antiporter transmembrane" evidence="7">
    <location>
        <begin position="134"/>
        <end position="411"/>
    </location>
</feature>
<dbReference type="PRINTS" id="PR01434">
    <property type="entry name" value="NADHDHGNASE5"/>
</dbReference>
<evidence type="ECO:0000259" key="8">
    <source>
        <dbReference type="Pfam" id="PF00662"/>
    </source>
</evidence>
<feature type="transmembrane region" description="Helical" evidence="6">
    <location>
        <begin position="139"/>
        <end position="159"/>
    </location>
</feature>
<dbReference type="PANTHER" id="PTHR42829">
    <property type="entry name" value="NADH-UBIQUINONE OXIDOREDUCTASE CHAIN 5"/>
    <property type="match status" value="1"/>
</dbReference>
<dbReference type="RefSeq" id="WP_067377197.1">
    <property type="nucleotide sequence ID" value="NZ_CP015839.1"/>
</dbReference>
<dbReference type="OrthoDB" id="9811798at2"/>
<dbReference type="KEGG" id="mars:A8C75_01665"/>
<dbReference type="NCBIfam" id="NF005141">
    <property type="entry name" value="PRK06590.1"/>
    <property type="match status" value="1"/>
</dbReference>
<feature type="transmembrane region" description="Helical" evidence="6">
    <location>
        <begin position="279"/>
        <end position="300"/>
    </location>
</feature>
<feature type="transmembrane region" description="Helical" evidence="6">
    <location>
        <begin position="453"/>
        <end position="470"/>
    </location>
</feature>
<dbReference type="NCBIfam" id="TIGR01974">
    <property type="entry name" value="NDH_I_L"/>
    <property type="match status" value="1"/>
</dbReference>
<feature type="transmembrane region" description="Helical" evidence="6">
    <location>
        <begin position="413"/>
        <end position="433"/>
    </location>
</feature>
<accession>A0A1A9ETT3</accession>
<feature type="transmembrane region" description="Helical" evidence="6">
    <location>
        <begin position="30"/>
        <end position="56"/>
    </location>
</feature>
<evidence type="ECO:0000256" key="6">
    <source>
        <dbReference type="SAM" id="Phobius"/>
    </source>
</evidence>
<reference evidence="9 10" key="2">
    <citation type="journal article" date="2018" name="Int. J. Syst. Evol. Microbiol.">
        <title>Marinobacterium aestuarii sp. nov., a benzene-degrading marine bacterium isolated from estuary sediment.</title>
        <authorList>
            <person name="Bae S.S."/>
            <person name="Jung J."/>
            <person name="Chung D."/>
            <person name="Baek K."/>
        </authorList>
    </citation>
    <scope>NUCLEOTIDE SEQUENCE [LARGE SCALE GENOMIC DNA]</scope>
    <source>
        <strain evidence="9 10">ST58-10</strain>
    </source>
</reference>
<feature type="transmembrane region" description="Helical" evidence="6">
    <location>
        <begin position="490"/>
        <end position="509"/>
    </location>
</feature>
<feature type="transmembrane region" description="Helical" evidence="6">
    <location>
        <begin position="307"/>
        <end position="333"/>
    </location>
</feature>
<keyword evidence="10" id="KW-1185">Reference proteome</keyword>
<dbReference type="GO" id="GO:0015990">
    <property type="term" value="P:electron transport coupled proton transport"/>
    <property type="evidence" value="ECO:0007669"/>
    <property type="project" value="TreeGrafter"/>
</dbReference>
<comment type="subcellular location">
    <subcellularLocation>
        <location evidence="1">Endomembrane system</location>
        <topology evidence="1">Multi-pass membrane protein</topology>
    </subcellularLocation>
    <subcellularLocation>
        <location evidence="5">Membrane</location>
        <topology evidence="5">Multi-pass membrane protein</topology>
    </subcellularLocation>
</comment>
<evidence type="ECO:0000256" key="2">
    <source>
        <dbReference type="ARBA" id="ARBA00022692"/>
    </source>
</evidence>
<feature type="transmembrane region" description="Helical" evidence="6">
    <location>
        <begin position="6"/>
        <end position="23"/>
    </location>
</feature>
<feature type="transmembrane region" description="Helical" evidence="6">
    <location>
        <begin position="247"/>
        <end position="267"/>
    </location>
</feature>
<protein>
    <submittedName>
        <fullName evidence="9">NADH-quinone oxidoreductase subunit L</fullName>
    </submittedName>
</protein>
<keyword evidence="2 5" id="KW-0812">Transmembrane</keyword>
<dbReference type="GO" id="GO:0016020">
    <property type="term" value="C:membrane"/>
    <property type="evidence" value="ECO:0007669"/>
    <property type="project" value="UniProtKB-SubCell"/>
</dbReference>
<gene>
    <name evidence="9" type="ORF">A8C75_01665</name>
</gene>
<dbReference type="InterPro" id="IPR018393">
    <property type="entry name" value="NADHpl_OxRdtase_5_subgr"/>
</dbReference>
<feature type="transmembrane region" description="Helical" evidence="6">
    <location>
        <begin position="368"/>
        <end position="393"/>
    </location>
</feature>
<reference evidence="10" key="1">
    <citation type="submission" date="2016-05" db="EMBL/GenBank/DDBJ databases">
        <authorList>
            <person name="Baek K."/>
            <person name="Yang S.-J."/>
        </authorList>
    </citation>
    <scope>NUCLEOTIDE SEQUENCE [LARGE SCALE GENOMIC DNA]</scope>
    <source>
        <strain evidence="10">ST58-10</strain>
    </source>
</reference>
<dbReference type="PRINTS" id="PR01435">
    <property type="entry name" value="NPOXDRDTASE5"/>
</dbReference>
<feature type="domain" description="NADH-Ubiquinone oxidoreductase (complex I) chain 5 N-terminal" evidence="8">
    <location>
        <begin position="68"/>
        <end position="118"/>
    </location>
</feature>
<evidence type="ECO:0000313" key="9">
    <source>
        <dbReference type="EMBL" id="ANG61295.1"/>
    </source>
</evidence>
<evidence type="ECO:0000256" key="3">
    <source>
        <dbReference type="ARBA" id="ARBA00022989"/>
    </source>
</evidence>
<evidence type="ECO:0000256" key="4">
    <source>
        <dbReference type="ARBA" id="ARBA00023136"/>
    </source>
</evidence>
<feature type="transmembrane region" description="Helical" evidence="6">
    <location>
        <begin position="587"/>
        <end position="603"/>
    </location>
</feature>
<dbReference type="GO" id="GO:0008137">
    <property type="term" value="F:NADH dehydrogenase (ubiquinone) activity"/>
    <property type="evidence" value="ECO:0007669"/>
    <property type="project" value="InterPro"/>
</dbReference>
<evidence type="ECO:0000256" key="1">
    <source>
        <dbReference type="ARBA" id="ARBA00004127"/>
    </source>
</evidence>
<name>A0A1A9ETT3_9GAMM</name>
<dbReference type="GO" id="GO:0003954">
    <property type="term" value="F:NADH dehydrogenase activity"/>
    <property type="evidence" value="ECO:0007669"/>
    <property type="project" value="TreeGrafter"/>
</dbReference>
<keyword evidence="4 6" id="KW-0472">Membrane</keyword>
<keyword evidence="3 6" id="KW-1133">Transmembrane helix</keyword>
<evidence type="ECO:0000256" key="5">
    <source>
        <dbReference type="RuleBase" id="RU000320"/>
    </source>
</evidence>
<evidence type="ECO:0000259" key="7">
    <source>
        <dbReference type="Pfam" id="PF00361"/>
    </source>
</evidence>
<dbReference type="GO" id="GO:0042773">
    <property type="term" value="P:ATP synthesis coupled electron transport"/>
    <property type="evidence" value="ECO:0007669"/>
    <property type="project" value="InterPro"/>
</dbReference>
<evidence type="ECO:0000313" key="10">
    <source>
        <dbReference type="Proteomes" id="UP000078070"/>
    </source>
</evidence>
<feature type="transmembrane region" description="Helical" evidence="6">
    <location>
        <begin position="214"/>
        <end position="235"/>
    </location>
</feature>
<dbReference type="PANTHER" id="PTHR42829:SF2">
    <property type="entry name" value="NADH-UBIQUINONE OXIDOREDUCTASE CHAIN 5"/>
    <property type="match status" value="1"/>
</dbReference>
<dbReference type="Pfam" id="PF00662">
    <property type="entry name" value="Proton_antipo_N"/>
    <property type="match status" value="1"/>
</dbReference>
<feature type="transmembrane region" description="Helical" evidence="6">
    <location>
        <begin position="114"/>
        <end position="133"/>
    </location>
</feature>
<dbReference type="Pfam" id="PF00361">
    <property type="entry name" value="Proton_antipo_M"/>
    <property type="match status" value="1"/>
</dbReference>
<dbReference type="InterPro" id="IPR001750">
    <property type="entry name" value="ND/Mrp_TM"/>
</dbReference>